<evidence type="ECO:0000313" key="7">
    <source>
        <dbReference type="Proteomes" id="UP000694728"/>
    </source>
</evidence>
<evidence type="ECO:0000256" key="5">
    <source>
        <dbReference type="ARBA" id="ARBA00023004"/>
    </source>
</evidence>
<dbReference type="PANTHER" id="PTHR24300">
    <property type="entry name" value="CYTOCHROME P450 508A4-RELATED"/>
    <property type="match status" value="1"/>
</dbReference>
<evidence type="ECO:0000256" key="4">
    <source>
        <dbReference type="ARBA" id="ARBA00022723"/>
    </source>
</evidence>
<keyword evidence="4" id="KW-0479">Metal-binding</keyword>
<dbReference type="PANTHER" id="PTHR24300:SF177">
    <property type="entry name" value="CYTOCHROME P450 2J2"/>
    <property type="match status" value="1"/>
</dbReference>
<dbReference type="InterPro" id="IPR050182">
    <property type="entry name" value="Cytochrome_P450_fam2"/>
</dbReference>
<dbReference type="GO" id="GO:0004497">
    <property type="term" value="F:monooxygenase activity"/>
    <property type="evidence" value="ECO:0007669"/>
    <property type="project" value="InterPro"/>
</dbReference>
<dbReference type="PRINTS" id="PR00463">
    <property type="entry name" value="EP450I"/>
</dbReference>
<dbReference type="SUPFAM" id="SSF48264">
    <property type="entry name" value="Cytochrome P450"/>
    <property type="match status" value="1"/>
</dbReference>
<accession>A0A8D1KPV1</accession>
<comment type="similarity">
    <text evidence="2">Belongs to the cytochrome P450 family.</text>
</comment>
<evidence type="ECO:0000256" key="2">
    <source>
        <dbReference type="ARBA" id="ARBA00010617"/>
    </source>
</evidence>
<dbReference type="AlphaFoldDB" id="A0A8D1KPV1"/>
<keyword evidence="3" id="KW-0349">Heme</keyword>
<protein>
    <recommendedName>
        <fullName evidence="8">Cytochrome P450</fullName>
    </recommendedName>
</protein>
<proteinExistence type="inferred from homology"/>
<dbReference type="Ensembl" id="ENSSSCT00045004176.1">
    <property type="protein sequence ID" value="ENSSSCP00045002649.1"/>
    <property type="gene ID" value="ENSSSCG00045002669.1"/>
</dbReference>
<dbReference type="GO" id="GO:0020037">
    <property type="term" value="F:heme binding"/>
    <property type="evidence" value="ECO:0007669"/>
    <property type="project" value="InterPro"/>
</dbReference>
<dbReference type="GO" id="GO:0005506">
    <property type="term" value="F:iron ion binding"/>
    <property type="evidence" value="ECO:0007669"/>
    <property type="project" value="InterPro"/>
</dbReference>
<name>A0A8D1KPV1_PIG</name>
<dbReference type="Gene3D" id="1.10.630.10">
    <property type="entry name" value="Cytochrome P450"/>
    <property type="match status" value="1"/>
</dbReference>
<dbReference type="Pfam" id="PF00067">
    <property type="entry name" value="p450"/>
    <property type="match status" value="1"/>
</dbReference>
<evidence type="ECO:0000256" key="1">
    <source>
        <dbReference type="ARBA" id="ARBA00001971"/>
    </source>
</evidence>
<dbReference type="InterPro" id="IPR002401">
    <property type="entry name" value="Cyt_P450_E_grp-I"/>
</dbReference>
<comment type="cofactor">
    <cofactor evidence="1">
        <name>heme</name>
        <dbReference type="ChEBI" id="CHEBI:30413"/>
    </cofactor>
</comment>
<organism evidence="6 7">
    <name type="scientific">Sus scrofa</name>
    <name type="common">Pig</name>
    <dbReference type="NCBI Taxonomy" id="9823"/>
    <lineage>
        <taxon>Eukaryota</taxon>
        <taxon>Metazoa</taxon>
        <taxon>Chordata</taxon>
        <taxon>Craniata</taxon>
        <taxon>Vertebrata</taxon>
        <taxon>Euteleostomi</taxon>
        <taxon>Mammalia</taxon>
        <taxon>Eutheria</taxon>
        <taxon>Laurasiatheria</taxon>
        <taxon>Artiodactyla</taxon>
        <taxon>Suina</taxon>
        <taxon>Suidae</taxon>
        <taxon>Sus</taxon>
    </lineage>
</organism>
<dbReference type="GO" id="GO:0016705">
    <property type="term" value="F:oxidoreductase activity, acting on paired donors, with incorporation or reduction of molecular oxygen"/>
    <property type="evidence" value="ECO:0007669"/>
    <property type="project" value="InterPro"/>
</dbReference>
<dbReference type="Proteomes" id="UP000694728">
    <property type="component" value="Unplaced"/>
</dbReference>
<dbReference type="InterPro" id="IPR036396">
    <property type="entry name" value="Cyt_P450_sf"/>
</dbReference>
<evidence type="ECO:0000313" key="6">
    <source>
        <dbReference type="Ensembl" id="ENSSSCP00045002649.1"/>
    </source>
</evidence>
<evidence type="ECO:0000256" key="3">
    <source>
        <dbReference type="ARBA" id="ARBA00022617"/>
    </source>
</evidence>
<keyword evidence="5" id="KW-0408">Iron</keyword>
<dbReference type="InterPro" id="IPR001128">
    <property type="entry name" value="Cyt_P450"/>
</dbReference>
<sequence length="159" mass="17786">MAKGKGDVTSSFHDENLIFTTLDLFVAGTETTLMTLTSFAFPEKVQAEIDRVLGQSQRPNTAARESTPYTNAVIHEVQRMGNIIPMNAPRQVAADTSLAGYHLPKVIRVLLAASDLQYAWHRKKRTLPFLSLWSASHRTRDLPYYTLEISASEGEFETT</sequence>
<evidence type="ECO:0008006" key="8">
    <source>
        <dbReference type="Google" id="ProtNLM"/>
    </source>
</evidence>
<reference evidence="6" key="1">
    <citation type="submission" date="2025-08" db="UniProtKB">
        <authorList>
            <consortium name="Ensembl"/>
        </authorList>
    </citation>
    <scope>IDENTIFICATION</scope>
</reference>